<sequence>MATISAGIAAGSQAVAAGGGLIGGIVDAVYRGKELELQKQMFEANKDYNNKALALSVISPFISASASSFATQQAIKGKADALRSLGATEASIAAIAAGQDGVVVNGVTVPYVYKNMYGNNFGGSSYRPPNVGGFNSSTINIQKTTNNQTVPYEPSLGSSYWGSRRGSYSVASSTVSSGSRRSYTLNSTQSSRSSISSMLRNYEQFGFLAPGGTRL</sequence>
<dbReference type="EMBL" id="MH453804">
    <property type="protein sequence ID" value="AXF38650.1"/>
    <property type="molecule type" value="Genomic_RNA"/>
</dbReference>
<gene>
    <name evidence="1" type="primary">VP2</name>
</gene>
<accession>A0A3G1RP83</accession>
<protein>
    <submittedName>
        <fullName evidence="1">VP2</fullName>
    </submittedName>
</protein>
<proteinExistence type="predicted"/>
<organism evidence="1">
    <name type="scientific">Avocet calicivirus</name>
    <dbReference type="NCBI Taxonomy" id="2212749"/>
    <lineage>
        <taxon>Viruses</taxon>
        <taxon>Riboviria</taxon>
        <taxon>Orthornavirae</taxon>
        <taxon>Pisuviricota</taxon>
        <taxon>Pisoniviricetes</taxon>
        <taxon>Picornavirales</taxon>
        <taxon>Caliciviridae</taxon>
    </lineage>
</organism>
<evidence type="ECO:0000313" key="1">
    <source>
        <dbReference type="EMBL" id="AXF38650.1"/>
    </source>
</evidence>
<name>A0A3G1RP83_9CALI</name>
<reference evidence="1" key="1">
    <citation type="journal article" date="2018" name="Mol. Ecol.">
        <title>Virus-virus interactions and host ecology are associated with RNA virome structure in wild birds.</title>
        <authorList>
            <person name="Wille M."/>
            <person name="Eden J.S."/>
            <person name="Shi M."/>
            <person name="Klaassen M."/>
            <person name="Hurt A.C."/>
            <person name="Holmes E.C."/>
        </authorList>
    </citation>
    <scope>NUCLEOTIDE SEQUENCE</scope>
    <source>
        <strain evidence="1">MW21</strain>
    </source>
</reference>